<dbReference type="AlphaFoldDB" id="A0A085WCJ3"/>
<keyword evidence="1" id="KW-0812">Transmembrane</keyword>
<keyword evidence="1" id="KW-0472">Membrane</keyword>
<evidence type="ECO:0000256" key="1">
    <source>
        <dbReference type="SAM" id="Phobius"/>
    </source>
</evidence>
<dbReference type="Pfam" id="PF13785">
    <property type="entry name" value="DUF4178"/>
    <property type="match status" value="2"/>
</dbReference>
<evidence type="ECO:0000259" key="2">
    <source>
        <dbReference type="Pfam" id="PF13785"/>
    </source>
</evidence>
<feature type="domain" description="DUF4178" evidence="2">
    <location>
        <begin position="271"/>
        <end position="407"/>
    </location>
</feature>
<sequence>MTQGQCPSCGAPVEFTAGTAQVVVCSYCQTVVAKKGVNLEAHGRIAAIVDTDSPLRLGLEGRYGKTGYRLVGHLQKDHGAGPWDEWYVEFDDGRSGWLSESEGAFHLMFDAGLEEGIKLDDAYPGQRLNLRNRPFVVEERGHARITAAAGQLPSDVDPTEDHYYVDATGPKGMFASLDFGPRGQDPEVFLGQRLKLEQLGIPSDQLRPRTKKVSLQQARCPQCNGALELRAPDQTKRVACPFCGALLDASQGKLAFLQLLEKPEHAPLIPLGTKGQLDGTEWICIGFVVRSCTVDGTRYPWEEYLLFHKARGFTWLMQSNGHWVYLKPIDAGDVSLVPGVAAHYEGRRYKAFQSVTAVTETVLGEFYWEVRSGEMAQAVEYVAPPYSVNEDATSNEVTYTHGEYLAPSVIQEAFKLKEPLPPPQGVAPSQPNPHKSAPTWKWSAIWATALIAVYLFLNVLAANEGVLDMTVTLPPDAMSGQPSAIHFSEPFQVHKRGNVKADVSAPVSNDWIGIQGDLVNQDTGEVTSFYQEISYYYGSDSDGSWTEGDTSGSEYLSSVDPGTYVLRTTAAFGSTASPGGAGRSFRVQLTSDTPRGSWFFCALVMLLIGPLFAFIRSSSFESTRWAESNLSSSSS</sequence>
<dbReference type="Proteomes" id="UP000028725">
    <property type="component" value="Unassembled WGS sequence"/>
</dbReference>
<dbReference type="STRING" id="394096.DB31_1522"/>
<accession>A0A085WCJ3</accession>
<reference evidence="3 4" key="1">
    <citation type="submission" date="2014-04" db="EMBL/GenBank/DDBJ databases">
        <title>Genome assembly of Hyalangium minutum DSM 14724.</title>
        <authorList>
            <person name="Sharma G."/>
            <person name="Subramanian S."/>
        </authorList>
    </citation>
    <scope>NUCLEOTIDE SEQUENCE [LARGE SCALE GENOMIC DNA]</scope>
    <source>
        <strain evidence="3 4">DSM 14724</strain>
    </source>
</reference>
<proteinExistence type="predicted"/>
<keyword evidence="1" id="KW-1133">Transmembrane helix</keyword>
<dbReference type="OrthoDB" id="228033at2"/>
<dbReference type="EMBL" id="JMCB01000012">
    <property type="protein sequence ID" value="KFE65406.1"/>
    <property type="molecule type" value="Genomic_DNA"/>
</dbReference>
<evidence type="ECO:0000313" key="3">
    <source>
        <dbReference type="EMBL" id="KFE65406.1"/>
    </source>
</evidence>
<dbReference type="PATRIC" id="fig|394096.3.peg.5859"/>
<dbReference type="RefSeq" id="WP_044193238.1">
    <property type="nucleotide sequence ID" value="NZ_JMCB01000012.1"/>
</dbReference>
<organism evidence="3 4">
    <name type="scientific">Hyalangium minutum</name>
    <dbReference type="NCBI Taxonomy" id="394096"/>
    <lineage>
        <taxon>Bacteria</taxon>
        <taxon>Pseudomonadati</taxon>
        <taxon>Myxococcota</taxon>
        <taxon>Myxococcia</taxon>
        <taxon>Myxococcales</taxon>
        <taxon>Cystobacterineae</taxon>
        <taxon>Archangiaceae</taxon>
        <taxon>Hyalangium</taxon>
    </lineage>
</organism>
<evidence type="ECO:0000313" key="4">
    <source>
        <dbReference type="Proteomes" id="UP000028725"/>
    </source>
</evidence>
<dbReference type="InterPro" id="IPR025235">
    <property type="entry name" value="DUF4178"/>
</dbReference>
<protein>
    <recommendedName>
        <fullName evidence="2">DUF4178 domain-containing protein</fullName>
    </recommendedName>
</protein>
<feature type="transmembrane region" description="Helical" evidence="1">
    <location>
        <begin position="596"/>
        <end position="615"/>
    </location>
</feature>
<feature type="domain" description="DUF4178" evidence="2">
    <location>
        <begin position="57"/>
        <end position="194"/>
    </location>
</feature>
<comment type="caution">
    <text evidence="3">The sequence shown here is derived from an EMBL/GenBank/DDBJ whole genome shotgun (WGS) entry which is preliminary data.</text>
</comment>
<keyword evidence="4" id="KW-1185">Reference proteome</keyword>
<name>A0A085WCJ3_9BACT</name>
<gene>
    <name evidence="3" type="ORF">DB31_1522</name>
</gene>